<organism evidence="16 17">
    <name type="scientific">Esox lucius</name>
    <name type="common">Northern pike</name>
    <dbReference type="NCBI Taxonomy" id="8010"/>
    <lineage>
        <taxon>Eukaryota</taxon>
        <taxon>Metazoa</taxon>
        <taxon>Chordata</taxon>
        <taxon>Craniata</taxon>
        <taxon>Vertebrata</taxon>
        <taxon>Euteleostomi</taxon>
        <taxon>Actinopterygii</taxon>
        <taxon>Neopterygii</taxon>
        <taxon>Teleostei</taxon>
        <taxon>Protacanthopterygii</taxon>
        <taxon>Esociformes</taxon>
        <taxon>Esocidae</taxon>
        <taxon>Esox</taxon>
    </lineage>
</organism>
<keyword evidence="12" id="KW-0393">Immunoglobulin domain</keyword>
<keyword evidence="5" id="KW-0391">Immunity</keyword>
<keyword evidence="10" id="KW-0325">Glycoprotein</keyword>
<keyword evidence="6 13" id="KW-1133">Transmembrane helix</keyword>
<evidence type="ECO:0000256" key="5">
    <source>
        <dbReference type="ARBA" id="ARBA00022859"/>
    </source>
</evidence>
<reference evidence="16" key="2">
    <citation type="submission" date="2020-02" db="EMBL/GenBank/DDBJ databases">
        <title>Esox lucius (northern pike) genome, fEsoLuc1, primary haplotype.</title>
        <authorList>
            <person name="Myers G."/>
            <person name="Karagic N."/>
            <person name="Meyer A."/>
            <person name="Pippel M."/>
            <person name="Reichard M."/>
            <person name="Winkler S."/>
            <person name="Tracey A."/>
            <person name="Sims Y."/>
            <person name="Howe K."/>
            <person name="Rhie A."/>
            <person name="Formenti G."/>
            <person name="Durbin R."/>
            <person name="Fedrigo O."/>
            <person name="Jarvis E.D."/>
        </authorList>
    </citation>
    <scope>NUCLEOTIDE SEQUENCE [LARGE SCALE GENOMIC DNA]</scope>
</reference>
<dbReference type="SUPFAM" id="SSF54452">
    <property type="entry name" value="MHC antigen-recognition domain"/>
    <property type="match status" value="1"/>
</dbReference>
<dbReference type="PROSITE" id="PS50835">
    <property type="entry name" value="IG_LIKE"/>
    <property type="match status" value="1"/>
</dbReference>
<keyword evidence="17" id="KW-1185">Reference proteome</keyword>
<dbReference type="InterPro" id="IPR003597">
    <property type="entry name" value="Ig_C1-set"/>
</dbReference>
<dbReference type="PANTHER" id="PTHR19944:SF86">
    <property type="entry name" value="HLA CLASS II HISTOCOMPATIBILITY ANTIGEN, DR ALPHA CHAIN"/>
    <property type="match status" value="1"/>
</dbReference>
<evidence type="ECO:0000256" key="7">
    <source>
        <dbReference type="ARBA" id="ARBA00023130"/>
    </source>
</evidence>
<sequence>MSTLLAILYLEVISAYIQAQHVFNVMVLRSDTEGFEMTGDADGEECFYVDVDNQKVVITAPEFGEQIECPICLNVAERYIPAGKKHFSDLAFDTPEAKEIETDQTRQYSSSLQLSNFVPPDVMLYPKEEVKQGVNNSLVCFVNNFFPPPVQVKWTKNDVNITKGVKASHYLFNNDITFYHFSTLTFDPEEGDIYTCTVEHPALDEPVTRKWEFEVPPGPSLDPVVFCGLGLTLGILGLGTGMFFCVKGKQLTNVL</sequence>
<keyword evidence="8 13" id="KW-0472">Membrane</keyword>
<dbReference type="InterPro" id="IPR013783">
    <property type="entry name" value="Ig-like_fold"/>
</dbReference>
<dbReference type="Pfam" id="PF00993">
    <property type="entry name" value="MHC_II_alpha"/>
    <property type="match status" value="1"/>
</dbReference>
<dbReference type="InterPro" id="IPR050160">
    <property type="entry name" value="MHC/Immunoglobulin"/>
</dbReference>
<evidence type="ECO:0000256" key="13">
    <source>
        <dbReference type="SAM" id="Phobius"/>
    </source>
</evidence>
<comment type="similarity">
    <text evidence="2">Belongs to the MHC class II family.</text>
</comment>
<dbReference type="Bgee" id="ENSELUG00000018940">
    <property type="expression patterns" value="Expressed in pharyngeal gill and 14 other cell types or tissues"/>
</dbReference>
<dbReference type="AlphaFoldDB" id="A0A6Q2Z289"/>
<dbReference type="InterPro" id="IPR007110">
    <property type="entry name" value="Ig-like_dom"/>
</dbReference>
<keyword evidence="9" id="KW-1015">Disulfide bond</keyword>
<evidence type="ECO:0000313" key="16">
    <source>
        <dbReference type="Ensembl" id="ENSELUP00000071857.2"/>
    </source>
</evidence>
<evidence type="ECO:0000256" key="14">
    <source>
        <dbReference type="SAM" id="SignalP"/>
    </source>
</evidence>
<evidence type="ECO:0000256" key="4">
    <source>
        <dbReference type="ARBA" id="ARBA00022729"/>
    </source>
</evidence>
<dbReference type="PROSITE" id="PS00290">
    <property type="entry name" value="IG_MHC"/>
    <property type="match status" value="1"/>
</dbReference>
<dbReference type="GO" id="GO:0042613">
    <property type="term" value="C:MHC class II protein complex"/>
    <property type="evidence" value="ECO:0007669"/>
    <property type="project" value="UniProtKB-KW"/>
</dbReference>
<dbReference type="InterPro" id="IPR014745">
    <property type="entry name" value="MHC_II_a/b_N"/>
</dbReference>
<dbReference type="Pfam" id="PF07654">
    <property type="entry name" value="C1-set"/>
    <property type="match status" value="1"/>
</dbReference>
<feature type="signal peptide" evidence="14">
    <location>
        <begin position="1"/>
        <end position="19"/>
    </location>
</feature>
<dbReference type="InterPro" id="IPR011162">
    <property type="entry name" value="MHC_I/II-like_Ag-recog"/>
</dbReference>
<dbReference type="Proteomes" id="UP000265140">
    <property type="component" value="Chromosome 9"/>
</dbReference>
<dbReference type="InterPro" id="IPR003006">
    <property type="entry name" value="Ig/MHC_CS"/>
</dbReference>
<keyword evidence="3 13" id="KW-0812">Transmembrane</keyword>
<keyword evidence="7" id="KW-1064">Adaptive immunity</keyword>
<dbReference type="SMART" id="SM00407">
    <property type="entry name" value="IGc1"/>
    <property type="match status" value="1"/>
</dbReference>
<evidence type="ECO:0000313" key="17">
    <source>
        <dbReference type="Proteomes" id="UP000265140"/>
    </source>
</evidence>
<dbReference type="PANTHER" id="PTHR19944">
    <property type="entry name" value="MHC CLASS II-RELATED"/>
    <property type="match status" value="1"/>
</dbReference>
<name>A0A6Q2Z289_ESOLU</name>
<dbReference type="GO" id="GO:0002250">
    <property type="term" value="P:adaptive immune response"/>
    <property type="evidence" value="ECO:0007669"/>
    <property type="project" value="UniProtKB-KW"/>
</dbReference>
<evidence type="ECO:0000259" key="15">
    <source>
        <dbReference type="PROSITE" id="PS50835"/>
    </source>
</evidence>
<feature type="transmembrane region" description="Helical" evidence="13">
    <location>
        <begin position="223"/>
        <end position="246"/>
    </location>
</feature>
<evidence type="ECO:0000256" key="1">
    <source>
        <dbReference type="ARBA" id="ARBA00004479"/>
    </source>
</evidence>
<evidence type="ECO:0000256" key="12">
    <source>
        <dbReference type="ARBA" id="ARBA00023319"/>
    </source>
</evidence>
<dbReference type="GO" id="GO:0002504">
    <property type="term" value="P:antigen processing and presentation of peptide or polysaccharide antigen via MHC class II"/>
    <property type="evidence" value="ECO:0007669"/>
    <property type="project" value="UniProtKB-KW"/>
</dbReference>
<evidence type="ECO:0000256" key="2">
    <source>
        <dbReference type="ARBA" id="ARBA00007394"/>
    </source>
</evidence>
<evidence type="ECO:0000256" key="10">
    <source>
        <dbReference type="ARBA" id="ARBA00023180"/>
    </source>
</evidence>
<proteinExistence type="inferred from homology"/>
<feature type="chain" id="PRO_5044185572" description="Ig-like domain-containing protein" evidence="14">
    <location>
        <begin position="20"/>
        <end position="255"/>
    </location>
</feature>
<evidence type="ECO:0000256" key="3">
    <source>
        <dbReference type="ARBA" id="ARBA00022692"/>
    </source>
</evidence>
<keyword evidence="4 14" id="KW-0732">Signal</keyword>
<evidence type="ECO:0000256" key="6">
    <source>
        <dbReference type="ARBA" id="ARBA00022989"/>
    </source>
</evidence>
<reference evidence="17" key="1">
    <citation type="journal article" date="2014" name="PLoS ONE">
        <title>The genome and linkage map of the northern pike (Esox lucius): conserved synteny revealed between the salmonid sister group and the Neoteleostei.</title>
        <authorList>
            <person name="Rondeau E.B."/>
            <person name="Minkley D.R."/>
            <person name="Leong J.S."/>
            <person name="Messmer A.M."/>
            <person name="Jantzen J.R."/>
            <person name="von Schalburg K.R."/>
            <person name="Lemon C."/>
            <person name="Bird N.H."/>
            <person name="Koop B.F."/>
        </authorList>
    </citation>
    <scope>NUCLEOTIDE SEQUENCE</scope>
</reference>
<evidence type="ECO:0000256" key="9">
    <source>
        <dbReference type="ARBA" id="ARBA00023157"/>
    </source>
</evidence>
<evidence type="ECO:0000256" key="11">
    <source>
        <dbReference type="ARBA" id="ARBA00023182"/>
    </source>
</evidence>
<dbReference type="Gene3D" id="2.60.40.10">
    <property type="entry name" value="Immunoglobulins"/>
    <property type="match status" value="1"/>
</dbReference>
<protein>
    <recommendedName>
        <fullName evidence="15">Ig-like domain-containing protein</fullName>
    </recommendedName>
</protein>
<dbReference type="InterPro" id="IPR036179">
    <property type="entry name" value="Ig-like_dom_sf"/>
</dbReference>
<accession>A0A6Q2Z289</accession>
<reference evidence="16" key="4">
    <citation type="submission" date="2025-09" db="UniProtKB">
        <authorList>
            <consortium name="Ensembl"/>
        </authorList>
    </citation>
    <scope>IDENTIFICATION</scope>
</reference>
<dbReference type="SUPFAM" id="SSF48726">
    <property type="entry name" value="Immunoglobulin"/>
    <property type="match status" value="1"/>
</dbReference>
<feature type="domain" description="Ig-like" evidence="15">
    <location>
        <begin position="120"/>
        <end position="208"/>
    </location>
</feature>
<dbReference type="Gene3D" id="3.10.320.10">
    <property type="entry name" value="Class II Histocompatibility Antigen, M Beta Chain, Chain B, domain 1"/>
    <property type="match status" value="1"/>
</dbReference>
<dbReference type="Ensembl" id="ENSELUT00000045248.2">
    <property type="protein sequence ID" value="ENSELUP00000071857.2"/>
    <property type="gene ID" value="ENSELUG00000018940.3"/>
</dbReference>
<comment type="subcellular location">
    <subcellularLocation>
        <location evidence="1">Membrane</location>
        <topology evidence="1">Single-pass type I membrane protein</topology>
    </subcellularLocation>
</comment>
<keyword evidence="11" id="KW-0491">MHC II</keyword>
<evidence type="ECO:0000256" key="8">
    <source>
        <dbReference type="ARBA" id="ARBA00023136"/>
    </source>
</evidence>
<dbReference type="OrthoDB" id="8925804at2759"/>
<reference evidence="16" key="3">
    <citation type="submission" date="2025-08" db="UniProtKB">
        <authorList>
            <consortium name="Ensembl"/>
        </authorList>
    </citation>
    <scope>IDENTIFICATION</scope>
</reference>
<dbReference type="GeneTree" id="ENSGT00940000161847"/>
<dbReference type="InterPro" id="IPR001003">
    <property type="entry name" value="MHC_II_a_N"/>
</dbReference>